<accession>B3FK31</accession>
<reference evidence="1 2" key="1">
    <citation type="journal article" date="2008" name="Virology">
        <title>Characterization of Pseudomonas chlororaphis myovirus 201varphi2-1 via genomic sequencing, mass spectrometry, and electron microscopy.</title>
        <authorList>
            <person name="Thomas J.A."/>
            <person name="Rolando M.R."/>
            <person name="Carroll C.A."/>
            <person name="Shen P.S."/>
            <person name="Belnap D.M."/>
            <person name="Weintraub S.T."/>
            <person name="Serwer P."/>
            <person name="Hardies S.C."/>
        </authorList>
    </citation>
    <scope>NUCLEOTIDE SEQUENCE</scope>
</reference>
<dbReference type="Proteomes" id="UP000002421">
    <property type="component" value="Segment"/>
</dbReference>
<dbReference type="KEGG" id="vg:6372329"/>
<dbReference type="RefSeq" id="YP_001956781.1">
    <property type="nucleotide sequence ID" value="NC_010821.1"/>
</dbReference>
<evidence type="ECO:0000313" key="1">
    <source>
        <dbReference type="EMBL" id="ABY62889.1"/>
    </source>
</evidence>
<keyword evidence="2" id="KW-1185">Reference proteome</keyword>
<organism evidence="1 2">
    <name type="scientific">Pseudomonas phage 201phi2-1</name>
    <name type="common">Pseudomonas chlororaphis phage 201phi2-1</name>
    <dbReference type="NCBI Taxonomy" id="198110"/>
    <lineage>
        <taxon>Viruses</taxon>
        <taxon>Duplodnaviria</taxon>
        <taxon>Heunggongvirae</taxon>
        <taxon>Uroviricota</taxon>
        <taxon>Caudoviricetes</taxon>
        <taxon>Chimalliviridae</taxon>
        <taxon>Serwervirus</taxon>
        <taxon>Serwervirus 201phi21</taxon>
    </lineage>
</organism>
<organismHost>
    <name type="scientific">Pseudomonas chlororaphis</name>
    <dbReference type="NCBI Taxonomy" id="587753"/>
</organismHost>
<sequence>MSNFFNGKMLNVNAELQSHLNLGGQLVLTVQRDGKTELDFLLNEKSVVKLKSIVEGK</sequence>
<dbReference type="EMBL" id="EU197055">
    <property type="protein sequence ID" value="ABY62889.1"/>
    <property type="molecule type" value="Genomic_DNA"/>
</dbReference>
<proteinExistence type="predicted"/>
<evidence type="ECO:0000313" key="2">
    <source>
        <dbReference type="Proteomes" id="UP000002421"/>
    </source>
</evidence>
<name>B3FK31_BP201</name>
<gene>
    <name evidence="1" type="ORF">201phi2-1p056</name>
</gene>
<protein>
    <submittedName>
        <fullName evidence="1">Uncharacterized protein</fullName>
    </submittedName>
</protein>